<dbReference type="Proteomes" id="UP001363010">
    <property type="component" value="Unassembled WGS sequence"/>
</dbReference>
<proteinExistence type="inferred from homology"/>
<dbReference type="Gene3D" id="3.40.50.620">
    <property type="entry name" value="HUPs"/>
    <property type="match status" value="1"/>
</dbReference>
<dbReference type="RefSeq" id="WP_340367761.1">
    <property type="nucleotide sequence ID" value="NZ_JBBKZV010000039.1"/>
</dbReference>
<dbReference type="PANTHER" id="PTHR46268">
    <property type="entry name" value="STRESS RESPONSE PROTEIN NHAX"/>
    <property type="match status" value="1"/>
</dbReference>
<dbReference type="EMBL" id="JBBKZV010000039">
    <property type="protein sequence ID" value="MEJ8826728.1"/>
    <property type="molecule type" value="Genomic_DNA"/>
</dbReference>
<comment type="similarity">
    <text evidence="1">Belongs to the universal stress protein A family.</text>
</comment>
<dbReference type="InterPro" id="IPR006015">
    <property type="entry name" value="Universal_stress_UspA"/>
</dbReference>
<feature type="domain" description="UspA" evidence="2">
    <location>
        <begin position="7"/>
        <end position="74"/>
    </location>
</feature>
<sequence>MKPAIKLLKADDIGYDMEIRTGHVAQEIVACANEGRFDMIVLGSKGRGAVADMLLGSVVHKVMALAKQPVIVVK</sequence>
<keyword evidence="4" id="KW-1185">Reference proteome</keyword>
<dbReference type="PRINTS" id="PR01438">
    <property type="entry name" value="UNVRSLSTRESS"/>
</dbReference>
<evidence type="ECO:0000256" key="1">
    <source>
        <dbReference type="ARBA" id="ARBA00008791"/>
    </source>
</evidence>
<dbReference type="PANTHER" id="PTHR46268:SF6">
    <property type="entry name" value="UNIVERSAL STRESS PROTEIN UP12"/>
    <property type="match status" value="1"/>
</dbReference>
<comment type="caution">
    <text evidence="3">The sequence shown here is derived from an EMBL/GenBank/DDBJ whole genome shotgun (WGS) entry which is preliminary data.</text>
</comment>
<evidence type="ECO:0000259" key="2">
    <source>
        <dbReference type="Pfam" id="PF00582"/>
    </source>
</evidence>
<evidence type="ECO:0000313" key="3">
    <source>
        <dbReference type="EMBL" id="MEJ8826728.1"/>
    </source>
</evidence>
<dbReference type="SUPFAM" id="SSF52402">
    <property type="entry name" value="Adenine nucleotide alpha hydrolases-like"/>
    <property type="match status" value="1"/>
</dbReference>
<evidence type="ECO:0000313" key="4">
    <source>
        <dbReference type="Proteomes" id="UP001363010"/>
    </source>
</evidence>
<organism evidence="3 4">
    <name type="scientific">Variovorax humicola</name>
    <dbReference type="NCBI Taxonomy" id="1769758"/>
    <lineage>
        <taxon>Bacteria</taxon>
        <taxon>Pseudomonadati</taxon>
        <taxon>Pseudomonadota</taxon>
        <taxon>Betaproteobacteria</taxon>
        <taxon>Burkholderiales</taxon>
        <taxon>Comamonadaceae</taxon>
        <taxon>Variovorax</taxon>
    </lineage>
</organism>
<name>A0ABU8WB25_9BURK</name>
<accession>A0ABU8WB25</accession>
<dbReference type="Pfam" id="PF00582">
    <property type="entry name" value="Usp"/>
    <property type="match status" value="1"/>
</dbReference>
<dbReference type="CDD" id="cd00293">
    <property type="entry name" value="USP-like"/>
    <property type="match status" value="1"/>
</dbReference>
<gene>
    <name evidence="3" type="ORF">WKW80_32765</name>
</gene>
<dbReference type="InterPro" id="IPR014729">
    <property type="entry name" value="Rossmann-like_a/b/a_fold"/>
</dbReference>
<reference evidence="3 4" key="1">
    <citation type="submission" date="2024-03" db="EMBL/GenBank/DDBJ databases">
        <title>Novel species of the genus Variovorax.</title>
        <authorList>
            <person name="Liu Q."/>
            <person name="Xin Y.-H."/>
        </authorList>
    </citation>
    <scope>NUCLEOTIDE SEQUENCE [LARGE SCALE GENOMIC DNA]</scope>
    <source>
        <strain evidence="3 4">KACC 18501</strain>
    </source>
</reference>
<dbReference type="InterPro" id="IPR006016">
    <property type="entry name" value="UspA"/>
</dbReference>
<protein>
    <submittedName>
        <fullName evidence="3">Universal stress protein</fullName>
    </submittedName>
</protein>